<feature type="transmembrane region" description="Helical" evidence="1">
    <location>
        <begin position="102"/>
        <end position="120"/>
    </location>
</feature>
<sequence>MPAMSSVHSELSKVPQVTLFFWLIKMMSTTVGETAADYLNFNPGFGLGFTSLVAGILLAVVLGMQMRARHSVPALYWLTVVLVSIFGTLVTDNFTDSLGIPLGYSTLMFGSALILTFMLWHRSEGTLSIHSITTPLREAFYWAAILFTFALGTAAGDWLSEGLNLGYPLSAMVFAVAIALVALAWWGCKCNAVACFWLAYILTRPLGASTGDLLAQPVEQGGLGIGIVEINALFLLAIAGLVAYLSLAERSRHSV</sequence>
<feature type="transmembrane region" description="Helical" evidence="1">
    <location>
        <begin position="42"/>
        <end position="62"/>
    </location>
</feature>
<dbReference type="RefSeq" id="WP_052018975.1">
    <property type="nucleotide sequence ID" value="NZ_JFHN01000075.1"/>
</dbReference>
<organism evidence="2 3">
    <name type="scientific">Erwinia mallotivora</name>
    <dbReference type="NCBI Taxonomy" id="69222"/>
    <lineage>
        <taxon>Bacteria</taxon>
        <taxon>Pseudomonadati</taxon>
        <taxon>Pseudomonadota</taxon>
        <taxon>Gammaproteobacteria</taxon>
        <taxon>Enterobacterales</taxon>
        <taxon>Erwiniaceae</taxon>
        <taxon>Erwinia</taxon>
    </lineage>
</organism>
<keyword evidence="1" id="KW-0812">Transmembrane</keyword>
<dbReference type="InterPro" id="IPR007136">
    <property type="entry name" value="DUF347"/>
</dbReference>
<dbReference type="AlphaFoldDB" id="A0A014LVK3"/>
<dbReference type="EMBL" id="JFHN01000075">
    <property type="protein sequence ID" value="EXU73611.1"/>
    <property type="molecule type" value="Genomic_DNA"/>
</dbReference>
<reference evidence="2 3" key="1">
    <citation type="submission" date="2014-02" db="EMBL/GenBank/DDBJ databases">
        <title>Draft genome of Erwinia mallotivora strain BT-MARDI, a papaya dieback pathogen.</title>
        <authorList>
            <person name="Redzuan R."/>
            <person name="Abu Bakar N."/>
            <person name="Badrun R."/>
            <person name="Mohd Raih M.F."/>
            <person name="Rozano L."/>
            <person name="Mat Amin N."/>
        </authorList>
    </citation>
    <scope>NUCLEOTIDE SEQUENCE [LARGE SCALE GENOMIC DNA]</scope>
    <source>
        <strain evidence="2 3">BT-MARDI</strain>
    </source>
</reference>
<evidence type="ECO:0000313" key="2">
    <source>
        <dbReference type="EMBL" id="EXU73611.1"/>
    </source>
</evidence>
<accession>A0A014LVK3</accession>
<dbReference type="STRING" id="69222.BG55_22670"/>
<comment type="caution">
    <text evidence="2">The sequence shown here is derived from an EMBL/GenBank/DDBJ whole genome shotgun (WGS) entry which is preliminary data.</text>
</comment>
<dbReference type="Proteomes" id="UP000019918">
    <property type="component" value="Unassembled WGS sequence"/>
</dbReference>
<feature type="transmembrane region" description="Helical" evidence="1">
    <location>
        <begin position="165"/>
        <end position="186"/>
    </location>
</feature>
<name>A0A014LVK3_9GAMM</name>
<dbReference type="PATRIC" id="fig|69222.5.peg.4625"/>
<dbReference type="OrthoDB" id="9794709at2"/>
<evidence type="ECO:0000256" key="1">
    <source>
        <dbReference type="SAM" id="Phobius"/>
    </source>
</evidence>
<evidence type="ECO:0000313" key="3">
    <source>
        <dbReference type="Proteomes" id="UP000019918"/>
    </source>
</evidence>
<protein>
    <submittedName>
        <fullName evidence="2">Membrane protein</fullName>
    </submittedName>
</protein>
<feature type="transmembrane region" description="Helical" evidence="1">
    <location>
        <begin position="193"/>
        <end position="211"/>
    </location>
</feature>
<feature type="transmembrane region" description="Helical" evidence="1">
    <location>
        <begin position="74"/>
        <end position="90"/>
    </location>
</feature>
<feature type="transmembrane region" description="Helical" evidence="1">
    <location>
        <begin position="140"/>
        <end position="159"/>
    </location>
</feature>
<keyword evidence="1" id="KW-1133">Transmembrane helix</keyword>
<feature type="transmembrane region" description="Helical" evidence="1">
    <location>
        <begin position="223"/>
        <end position="247"/>
    </location>
</feature>
<proteinExistence type="predicted"/>
<keyword evidence="3" id="KW-1185">Reference proteome</keyword>
<dbReference type="Pfam" id="PF03988">
    <property type="entry name" value="DUF347"/>
    <property type="match status" value="4"/>
</dbReference>
<keyword evidence="1" id="KW-0472">Membrane</keyword>
<gene>
    <name evidence="2" type="ORF">BG55_22670</name>
</gene>